<organism evidence="5 6">
    <name type="scientific">Callorhinchus milii</name>
    <name type="common">Ghost shark</name>
    <dbReference type="NCBI Taxonomy" id="7868"/>
    <lineage>
        <taxon>Eukaryota</taxon>
        <taxon>Metazoa</taxon>
        <taxon>Chordata</taxon>
        <taxon>Craniata</taxon>
        <taxon>Vertebrata</taxon>
        <taxon>Chondrichthyes</taxon>
        <taxon>Holocephali</taxon>
        <taxon>Chimaeriformes</taxon>
        <taxon>Callorhinchidae</taxon>
        <taxon>Callorhinchus</taxon>
    </lineage>
</organism>
<feature type="transmembrane region" description="Helical" evidence="1">
    <location>
        <begin position="2047"/>
        <end position="2066"/>
    </location>
</feature>
<dbReference type="InterPro" id="IPR039844">
    <property type="entry name" value="URB1"/>
</dbReference>
<reference evidence="5" key="5">
    <citation type="submission" date="2025-09" db="UniProtKB">
        <authorList>
            <consortium name="Ensembl"/>
        </authorList>
    </citation>
    <scope>IDENTIFICATION</scope>
</reference>
<reference evidence="5" key="4">
    <citation type="submission" date="2025-08" db="UniProtKB">
        <authorList>
            <consortium name="Ensembl"/>
        </authorList>
    </citation>
    <scope>IDENTIFICATION</scope>
</reference>
<evidence type="ECO:0000259" key="2">
    <source>
        <dbReference type="Pfam" id="PF11707"/>
    </source>
</evidence>
<dbReference type="GO" id="GO:0005730">
    <property type="term" value="C:nucleolus"/>
    <property type="evidence" value="ECO:0007669"/>
    <property type="project" value="TreeGrafter"/>
</dbReference>
<keyword evidence="1" id="KW-0472">Membrane</keyword>
<evidence type="ECO:0000259" key="3">
    <source>
        <dbReference type="Pfam" id="PF16201"/>
    </source>
</evidence>
<name>A0A4W3JRC6_CALMI</name>
<reference evidence="6" key="1">
    <citation type="journal article" date="2006" name="Science">
        <title>Ancient noncoding elements conserved in the human genome.</title>
        <authorList>
            <person name="Venkatesh B."/>
            <person name="Kirkness E.F."/>
            <person name="Loh Y.H."/>
            <person name="Halpern A.L."/>
            <person name="Lee A.P."/>
            <person name="Johnson J."/>
            <person name="Dandona N."/>
            <person name="Viswanathan L.D."/>
            <person name="Tay A."/>
            <person name="Venter J.C."/>
            <person name="Strausberg R.L."/>
            <person name="Brenner S."/>
        </authorList>
    </citation>
    <scope>NUCLEOTIDE SEQUENCE [LARGE SCALE GENOMIC DNA]</scope>
</reference>
<evidence type="ECO:0000313" key="6">
    <source>
        <dbReference type="Proteomes" id="UP000314986"/>
    </source>
</evidence>
<keyword evidence="1" id="KW-1133">Transmembrane helix</keyword>
<keyword evidence="1" id="KW-0812">Transmembrane</keyword>
<evidence type="ECO:0000256" key="1">
    <source>
        <dbReference type="SAM" id="Phobius"/>
    </source>
</evidence>
<dbReference type="InterPro" id="IPR021714">
    <property type="entry name" value="URB1_N"/>
</dbReference>
<protein>
    <submittedName>
        <fullName evidence="5">URB1 ribosome biogenesis homolog</fullName>
    </submittedName>
</protein>
<dbReference type="GeneTree" id="ENSGT00390000014210"/>
<reference evidence="6" key="2">
    <citation type="journal article" date="2007" name="PLoS Biol.">
        <title>Survey sequencing and comparative analysis of the elephant shark (Callorhinchus milii) genome.</title>
        <authorList>
            <person name="Venkatesh B."/>
            <person name="Kirkness E.F."/>
            <person name="Loh Y.H."/>
            <person name="Halpern A.L."/>
            <person name="Lee A.P."/>
            <person name="Johnson J."/>
            <person name="Dandona N."/>
            <person name="Viswanathan L.D."/>
            <person name="Tay A."/>
            <person name="Venter J.C."/>
            <person name="Strausberg R.L."/>
            <person name="Brenner S."/>
        </authorList>
    </citation>
    <scope>NUCLEOTIDE SEQUENCE [LARGE SCALE GENOMIC DNA]</scope>
</reference>
<feature type="domain" description="URB1 central HEAT repeat" evidence="4">
    <location>
        <begin position="586"/>
        <end position="687"/>
    </location>
</feature>
<dbReference type="PANTHER" id="PTHR13500">
    <property type="entry name" value="NUCLEOLAR PRERIBOSOMAL-ASSOCIATED PROTEIN 1"/>
    <property type="match status" value="1"/>
</dbReference>
<dbReference type="Pfam" id="PF26140">
    <property type="entry name" value="HEAT_URB1"/>
    <property type="match status" value="1"/>
</dbReference>
<dbReference type="Pfam" id="PF11707">
    <property type="entry name" value="Npa1"/>
    <property type="match status" value="1"/>
</dbReference>
<reference evidence="6" key="3">
    <citation type="journal article" date="2014" name="Nature">
        <title>Elephant shark genome provides unique insights into gnathostome evolution.</title>
        <authorList>
            <consortium name="International Elephant Shark Genome Sequencing Consortium"/>
            <person name="Venkatesh B."/>
            <person name="Lee A.P."/>
            <person name="Ravi V."/>
            <person name="Maurya A.K."/>
            <person name="Lian M.M."/>
            <person name="Swann J.B."/>
            <person name="Ohta Y."/>
            <person name="Flajnik M.F."/>
            <person name="Sutoh Y."/>
            <person name="Kasahara M."/>
            <person name="Hoon S."/>
            <person name="Gangu V."/>
            <person name="Roy S.W."/>
            <person name="Irimia M."/>
            <person name="Korzh V."/>
            <person name="Kondrychyn I."/>
            <person name="Lim Z.W."/>
            <person name="Tay B.H."/>
            <person name="Tohari S."/>
            <person name="Kong K.W."/>
            <person name="Ho S."/>
            <person name="Lorente-Galdos B."/>
            <person name="Quilez J."/>
            <person name="Marques-Bonet T."/>
            <person name="Raney B.J."/>
            <person name="Ingham P.W."/>
            <person name="Tay A."/>
            <person name="Hillier L.W."/>
            <person name="Minx P."/>
            <person name="Boehm T."/>
            <person name="Wilson R.K."/>
            <person name="Brenner S."/>
            <person name="Warren W.C."/>
        </authorList>
    </citation>
    <scope>NUCLEOTIDE SEQUENCE [LARGE SCALE GENOMIC DNA]</scope>
</reference>
<dbReference type="Pfam" id="PF16201">
    <property type="entry name" value="NopRA1"/>
    <property type="match status" value="1"/>
</dbReference>
<feature type="domain" description="URB1 N-terminal" evidence="2">
    <location>
        <begin position="40"/>
        <end position="358"/>
    </location>
</feature>
<accession>A0A4W3JRC6</accession>
<dbReference type="GO" id="GO:0000463">
    <property type="term" value="P:maturation of LSU-rRNA from tricistronic rRNA transcript (SSU-rRNA, 5.8S rRNA, LSU-rRNA)"/>
    <property type="evidence" value="ECO:0007669"/>
    <property type="project" value="TreeGrafter"/>
</dbReference>
<sequence>MMTTFVLPAGLETFISLAKQLPSSELYDVVEGYIKISVDCTEIFKLFEGERREESQMILIFEVLETILLRTASDLSHFSAVAMNIVKKLLHMHMKLMYVALYSANHRSVIQSCLNLMTAMVSQSPDAARDFFSQFDFNNKFLPGLVKKRDKKGKPDVRMAYIQFAISFLITGDNTTIIQVLELNDFITDIFTSGLKEDRISVINLLLSTLKTKVVRNKAITKTQKVRLFTPGILHHIASLFCWNGIVDVELKNSKDTQDTMATGEALVRELVHSFLMDLCCSLKHGITFYDPSLGTAGRLGNLVLLRFLVGLKTAAEDDLVSDLVVNILTVCPDLLNRFFKETRCSFVPRIKTAWLDNIKLLRKIYEAQPVVSKAYRTKVFVPIPRLISMVMVTTVPPVANKVMFAQGLNLPNKAVQHTTLSLLAFVLKRALKNIEHCLNEDEWENSEIYTPSVMKDVAQQYREAVGKLLPDMNNIVSSWQSLLKSEDKGEKRDEKQMKNVPADPEFLYPIAGADDIETTVLKALLLQVMCLYQKVVPHVVSQCTFDFSKLLKGIVSEDGVREEVPPILQHCILQLALELPANKFTWFRVQVKPSSGEKPVFYLLLKMFVTSQNPRLQVSTKQLIIKLLKDSGIFEHTWKELELWLQCLRSVSETEQETVVLFLERILIKLISNPYPHTDKTSDITQEAGMLQVNFSGQDSDSISMPISHIDDVLDMVDVIVENSEGLDEEIGFNLSKDMITQIFPFSPVVSVALETRNKIISANEAVLRYLAGTLTAILHVQLDPLALCLMLHAYDKELDSLPENQPPKSVLQLYKYYTRWIPERTKEVHPAPLAEAPFSVLLKDAYEKEGDVLVKNKTKEKLKEAIARLDKWELALAVKHLMLYIRTCVENFNKVCTEPLCYLGMITQNGVYGQKPRWGGGGVGALEDMLLSVFKHPTLEQWFLGLELQSLPPHSLNPVSLKMLSHQLNSGILSLLKLSTPNLLSLGRMDAVINYFKAVATSALKELEMIKNVAKKPRATGKQSLTLEALKDLHTYMDVPQLKEVVASMLQLPEESLTLRSTSEKGTDTVKQLSLYGRTLVKILTGNRQKVPEAGELALSCEHIRGVAVLLESSSSNEMERVLLDALEKEPIFAQMIRVELSVHCLNRMTTTSLSITAFLIRHSRTHLLQFELWCLDSGRVKHLQRNMDAYLSVLAAYLQYAGQSDTARPGRVFTNVLGILKKALWKKLLNAVVSNAASDQLEVQIEILSKLIQLSATQEDMGLYQIQVLLLLFSCFRWVLADAVTVAISRIAGDQDSWQKCLLKACVQWLINNWTSSKEQKQDMKETEEVMLTRLQELIVTHSLREDVPKSYNAGYRRKYRYGDVAFLVTLQKLMTVLYENADLAGMLIPLPTIHTMVTNHSLFLSTMLKATEDPDENLRTRDALVDVLLSLVKQCPSVCDSSHFTVLLGAYGATLSSTDRKLLLILQAYEKNNVSLSEFRLLLWGPAAVEHHKTRKSLGKSLWQQPSMDEILSLLDREKMFHTVLNFPQRRYIFPEGKELWLDYNIKDPHTLYDPCFLLPLFSSLITPESLVECSKFVDTHALGLTVAALSSYDPQMRAAAYHVLGNFYMHLEGARFREKRQLLYLLDMVKNGIQQPNVKFTFALAYFVAKVAQQMLKPEEHMYKKINNFLLSHQYLDLRKLPGFFRFFYSSDMEHKIEREWVLELLGNGLKDNHCYELCDHQKIFHVILAFFNSPLCGETAQNQIVRILLHTAHIPKGAYQLIRDHSLLSWILHNLQTKVLENRMLFNLISLLHTLWLTNLGKKEKTQKFLPLHFINEFLYILSANYINVNLTFSEFLHMFSSIIQHHSRALGAYKETGWITINESVLSHADMLLLLHKWSVVGKEAHTQDLLRTLAQKYGIKKLLSTSFDFYIQLNYFSISIELQESCLERCKESLRSIFAHWDPAYTEEKLDLQENQEDTGSIVKATTCLVVKWVIESAAESPMSIPQCLLVLKWLKRNVLPCKAVCLELVEDDAFRHCLLRLYSGFASTVDGEALRWEASYLFVGVLFQLCCTCSLSINTCHFYLGFTAAALFLLSIYLWDLWLGAQEAHLFLSHVRLISIFEERPGFGQQSLGGKSESEKPADGMVSLCRDISHLIKGRQLS</sequence>
<dbReference type="SUPFAM" id="SSF48371">
    <property type="entry name" value="ARM repeat"/>
    <property type="match status" value="1"/>
</dbReference>
<feature type="transmembrane region" description="Helical" evidence="1">
    <location>
        <begin position="2072"/>
        <end position="2092"/>
    </location>
</feature>
<dbReference type="GO" id="GO:0000466">
    <property type="term" value="P:maturation of 5.8S rRNA from tricistronic rRNA transcript (SSU-rRNA, 5.8S rRNA, LSU-rRNA)"/>
    <property type="evidence" value="ECO:0007669"/>
    <property type="project" value="TreeGrafter"/>
</dbReference>
<evidence type="ECO:0000259" key="4">
    <source>
        <dbReference type="Pfam" id="PF26140"/>
    </source>
</evidence>
<dbReference type="InterPro" id="IPR059018">
    <property type="entry name" value="HEAT_URB1"/>
</dbReference>
<proteinExistence type="predicted"/>
<dbReference type="Proteomes" id="UP000314986">
    <property type="component" value="Unassembled WGS sequence"/>
</dbReference>
<dbReference type="InterPro" id="IPR032436">
    <property type="entry name" value="URB1_C"/>
</dbReference>
<dbReference type="Ensembl" id="ENSCMIT00000042379.1">
    <property type="protein sequence ID" value="ENSCMIP00000041781.1"/>
    <property type="gene ID" value="ENSCMIG00000017401.1"/>
</dbReference>
<dbReference type="InterPro" id="IPR016024">
    <property type="entry name" value="ARM-type_fold"/>
</dbReference>
<dbReference type="PANTHER" id="PTHR13500:SF0">
    <property type="entry name" value="NUCLEOLAR PRE-RIBOSOMAL-ASSOCIATED PROTEIN 1"/>
    <property type="match status" value="1"/>
</dbReference>
<feature type="domain" description="URB1 C-terminal" evidence="3">
    <location>
        <begin position="1587"/>
        <end position="1776"/>
    </location>
</feature>
<evidence type="ECO:0000313" key="5">
    <source>
        <dbReference type="Ensembl" id="ENSCMIP00000041781.1"/>
    </source>
</evidence>
<keyword evidence="6" id="KW-1185">Reference proteome</keyword>